<proteinExistence type="predicted"/>
<feature type="transmembrane region" description="Helical" evidence="1">
    <location>
        <begin position="51"/>
        <end position="73"/>
    </location>
</feature>
<evidence type="ECO:0000313" key="2">
    <source>
        <dbReference type="EMBL" id="MBF4274847.1"/>
    </source>
</evidence>
<sequence length="181" mass="20665">MKYIEIPKYLHEVFGEKQSLIEITCTAIFALFGSFLIYFQFYRPIAHENGWLTALGFILIADVLAGCIANFSRGTNKFYAERSKGRFLFIAIHIHILAIAWLLSAPLEYAFLIWAYTIISALVVNALKDNRIQLFISANLMCSGLLLLMFLPLPTWFLITSTFFLIKVMFSFAVDHYGNQG</sequence>
<dbReference type="EMBL" id="RDOM01000610">
    <property type="protein sequence ID" value="MBF4274847.1"/>
    <property type="molecule type" value="Genomic_DNA"/>
</dbReference>
<dbReference type="AlphaFoldDB" id="A0ABD4KV78"/>
<evidence type="ECO:0000256" key="1">
    <source>
        <dbReference type="SAM" id="Phobius"/>
    </source>
</evidence>
<protein>
    <submittedName>
        <fullName evidence="2">Uncharacterized protein</fullName>
    </submittedName>
</protein>
<keyword evidence="1" id="KW-0472">Membrane</keyword>
<dbReference type="Proteomes" id="UP000722957">
    <property type="component" value="Unassembled WGS sequence"/>
</dbReference>
<feature type="transmembrane region" description="Helical" evidence="1">
    <location>
        <begin position="109"/>
        <end position="127"/>
    </location>
</feature>
<feature type="transmembrane region" description="Helical" evidence="1">
    <location>
        <begin position="20"/>
        <end position="39"/>
    </location>
</feature>
<reference evidence="2 3" key="1">
    <citation type="journal article" date="2021" name="PeerJ">
        <title>Analysis of 44 Vibrio anguillarum genomes reveals high genetic diversity.</title>
        <authorList>
            <person name="Hansen M.J."/>
            <person name="Dalsgaard I."/>
        </authorList>
    </citation>
    <scope>NUCLEOTIDE SEQUENCE [LARGE SCALE GENOMIC DNA]</scope>
    <source>
        <strain evidence="2 3">17-16730-2A</strain>
    </source>
</reference>
<gene>
    <name evidence="2" type="ORF">EAY07_23150</name>
</gene>
<name>A0ABD4KV78_VIBAN</name>
<keyword evidence="1" id="KW-1133">Transmembrane helix</keyword>
<evidence type="ECO:0000313" key="3">
    <source>
        <dbReference type="Proteomes" id="UP000722957"/>
    </source>
</evidence>
<feature type="transmembrane region" description="Helical" evidence="1">
    <location>
        <begin position="85"/>
        <end position="103"/>
    </location>
</feature>
<organism evidence="2 3">
    <name type="scientific">Vibrio anguillarum</name>
    <name type="common">Listonella anguillarum</name>
    <dbReference type="NCBI Taxonomy" id="55601"/>
    <lineage>
        <taxon>Bacteria</taxon>
        <taxon>Pseudomonadati</taxon>
        <taxon>Pseudomonadota</taxon>
        <taxon>Gammaproteobacteria</taxon>
        <taxon>Vibrionales</taxon>
        <taxon>Vibrionaceae</taxon>
        <taxon>Vibrio</taxon>
    </lineage>
</organism>
<dbReference type="RefSeq" id="WP_088733287.1">
    <property type="nucleotide sequence ID" value="NZ_CP022104.1"/>
</dbReference>
<keyword evidence="1" id="KW-0812">Transmembrane</keyword>
<accession>A0ABD4KV78</accession>
<comment type="caution">
    <text evidence="2">The sequence shown here is derived from an EMBL/GenBank/DDBJ whole genome shotgun (WGS) entry which is preliminary data.</text>
</comment>